<dbReference type="Pfam" id="PF00994">
    <property type="entry name" value="MoCF_biosynth"/>
    <property type="match status" value="1"/>
</dbReference>
<dbReference type="EC" id="2.10.1.1" evidence="4"/>
<dbReference type="InterPro" id="IPR036688">
    <property type="entry name" value="MoeA_C_domain_IV_sf"/>
</dbReference>
<keyword evidence="5" id="KW-0472">Membrane</keyword>
<dbReference type="RefSeq" id="WP_230056442.1">
    <property type="nucleotide sequence ID" value="NZ_CAJHOE010000001.1"/>
</dbReference>
<reference evidence="7 8" key="1">
    <citation type="submission" date="2020-11" db="EMBL/GenBank/DDBJ databases">
        <authorList>
            <person name="Peeters C."/>
        </authorList>
    </citation>
    <scope>NUCLEOTIDE SEQUENCE [LARGE SCALE GENOMIC DNA]</scope>
    <source>
        <strain evidence="7 8">LMG 8286</strain>
    </source>
</reference>
<evidence type="ECO:0000313" key="7">
    <source>
        <dbReference type="EMBL" id="CAD7287042.1"/>
    </source>
</evidence>
<comment type="cofactor">
    <cofactor evidence="4">
        <name>Mg(2+)</name>
        <dbReference type="ChEBI" id="CHEBI:18420"/>
    </cofactor>
</comment>
<keyword evidence="8" id="KW-1185">Reference proteome</keyword>
<sequence length="388" mass="42481">MKVEFEQAKEILRQNFNIKASKIVPIEVAVGEILADDILAIKNLPAFDNSALDGYAVIYDNKEDGYELIDSIFAGEKKQLSISGNQCVKIMTGALFPKGADTVIRLEDAIIKDGKIYANEKLKKGEAHRFCGEEIKAGELLIEANTKLTAAHIMLLASQGISHISILNKPSIAIFSSGDELKEPWQSADDFEIYNANAYGIGALLKEKGLNFSYKGIIKDKLQDTIEALRNAQNFDVIFCSGGASKGEADYMKDALIKLGYKELFEHINIRPGGPCKAFAKDKKIVFILPGNPMAAFLCAMLLALPLISGTPLQIQTGKICENIKFKQGRSNIVFCNINENGEISVTDGNKFGSGMITPIIKSNAIYLSQPHESELLKDSLIKILKIS</sequence>
<dbReference type="Proteomes" id="UP000789359">
    <property type="component" value="Unassembled WGS sequence"/>
</dbReference>
<proteinExistence type="inferred from homology"/>
<comment type="pathway">
    <text evidence="4">Cofactor biosynthesis; molybdopterin biosynthesis.</text>
</comment>
<dbReference type="SMART" id="SM00852">
    <property type="entry name" value="MoCF_biosynth"/>
    <property type="match status" value="1"/>
</dbReference>
<dbReference type="CDD" id="cd00887">
    <property type="entry name" value="MoeA"/>
    <property type="match status" value="1"/>
</dbReference>
<feature type="transmembrane region" description="Helical" evidence="5">
    <location>
        <begin position="285"/>
        <end position="308"/>
    </location>
</feature>
<dbReference type="NCBIfam" id="TIGR00177">
    <property type="entry name" value="molyb_syn"/>
    <property type="match status" value="1"/>
</dbReference>
<dbReference type="Pfam" id="PF03453">
    <property type="entry name" value="MoeA_N"/>
    <property type="match status" value="1"/>
</dbReference>
<dbReference type="SUPFAM" id="SSF53218">
    <property type="entry name" value="Molybdenum cofactor biosynthesis proteins"/>
    <property type="match status" value="1"/>
</dbReference>
<dbReference type="SUPFAM" id="SSF63882">
    <property type="entry name" value="MoeA N-terminal region -like"/>
    <property type="match status" value="1"/>
</dbReference>
<keyword evidence="4" id="KW-0501">Molybdenum cofactor biosynthesis</keyword>
<keyword evidence="5" id="KW-1133">Transmembrane helix</keyword>
<dbReference type="InterPro" id="IPR001453">
    <property type="entry name" value="MoaB/Mog_dom"/>
</dbReference>
<dbReference type="InterPro" id="IPR036425">
    <property type="entry name" value="MoaB/Mog-like_dom_sf"/>
</dbReference>
<dbReference type="InterPro" id="IPR005110">
    <property type="entry name" value="MoeA_linker/N"/>
</dbReference>
<accession>A0ABM8Q2P4</accession>
<evidence type="ECO:0000256" key="1">
    <source>
        <dbReference type="ARBA" id="ARBA00002901"/>
    </source>
</evidence>
<comment type="caution">
    <text evidence="7">The sequence shown here is derived from an EMBL/GenBank/DDBJ whole genome shotgun (WGS) entry which is preliminary data.</text>
</comment>
<dbReference type="PANTHER" id="PTHR10192:SF5">
    <property type="entry name" value="GEPHYRIN"/>
    <property type="match status" value="1"/>
</dbReference>
<keyword evidence="4" id="KW-0500">Molybdenum</keyword>
<dbReference type="Gene3D" id="2.40.340.10">
    <property type="entry name" value="MoeA, C-terminal, domain IV"/>
    <property type="match status" value="1"/>
</dbReference>
<evidence type="ECO:0000256" key="4">
    <source>
        <dbReference type="RuleBase" id="RU365090"/>
    </source>
</evidence>
<comment type="similarity">
    <text evidence="2 4">Belongs to the MoeA family.</text>
</comment>
<dbReference type="InterPro" id="IPR038987">
    <property type="entry name" value="MoeA-like"/>
</dbReference>
<evidence type="ECO:0000313" key="8">
    <source>
        <dbReference type="Proteomes" id="UP000789359"/>
    </source>
</evidence>
<keyword evidence="4" id="KW-0460">Magnesium</keyword>
<evidence type="ECO:0000259" key="6">
    <source>
        <dbReference type="SMART" id="SM00852"/>
    </source>
</evidence>
<dbReference type="EMBL" id="CAJHOE010000001">
    <property type="protein sequence ID" value="CAD7287042.1"/>
    <property type="molecule type" value="Genomic_DNA"/>
</dbReference>
<dbReference type="InterPro" id="IPR036135">
    <property type="entry name" value="MoeA_linker/N_sf"/>
</dbReference>
<keyword evidence="5" id="KW-0812">Transmembrane</keyword>
<keyword evidence="4 7" id="KW-0808">Transferase</keyword>
<evidence type="ECO:0000256" key="5">
    <source>
        <dbReference type="SAM" id="Phobius"/>
    </source>
</evidence>
<feature type="domain" description="MoaB/Mog" evidence="6">
    <location>
        <begin position="173"/>
        <end position="310"/>
    </location>
</feature>
<gene>
    <name evidence="7" type="primary">moeA_2</name>
    <name evidence="7" type="ORF">LMG8286_00672</name>
</gene>
<protein>
    <recommendedName>
        <fullName evidence="4">Molybdopterin molybdenumtransferase</fullName>
        <ecNumber evidence="4">2.10.1.1</ecNumber>
    </recommendedName>
</protein>
<name>A0ABM8Q2P4_9BACT</name>
<dbReference type="GO" id="GO:0061599">
    <property type="term" value="F:molybdopterin molybdotransferase activity"/>
    <property type="evidence" value="ECO:0007669"/>
    <property type="project" value="UniProtKB-EC"/>
</dbReference>
<comment type="function">
    <text evidence="1 4">Catalyzes the insertion of molybdate into adenylated molybdopterin with the concomitant release of AMP.</text>
</comment>
<evidence type="ECO:0000256" key="2">
    <source>
        <dbReference type="ARBA" id="ARBA00010763"/>
    </source>
</evidence>
<dbReference type="Gene3D" id="3.90.105.10">
    <property type="entry name" value="Molybdopterin biosynthesis moea protein, domain 2"/>
    <property type="match status" value="1"/>
</dbReference>
<organism evidence="7 8">
    <name type="scientific">Campylobacter suis</name>
    <dbReference type="NCBI Taxonomy" id="2790657"/>
    <lineage>
        <taxon>Bacteria</taxon>
        <taxon>Pseudomonadati</taxon>
        <taxon>Campylobacterota</taxon>
        <taxon>Epsilonproteobacteria</taxon>
        <taxon>Campylobacterales</taxon>
        <taxon>Campylobacteraceae</taxon>
        <taxon>Campylobacter</taxon>
    </lineage>
</organism>
<dbReference type="Gene3D" id="3.40.980.10">
    <property type="entry name" value="MoaB/Mog-like domain"/>
    <property type="match status" value="1"/>
</dbReference>
<evidence type="ECO:0000256" key="3">
    <source>
        <dbReference type="ARBA" id="ARBA00047317"/>
    </source>
</evidence>
<comment type="catalytic activity">
    <reaction evidence="3">
        <text>adenylyl-molybdopterin + molybdate = Mo-molybdopterin + AMP + H(+)</text>
        <dbReference type="Rhea" id="RHEA:35047"/>
        <dbReference type="ChEBI" id="CHEBI:15378"/>
        <dbReference type="ChEBI" id="CHEBI:36264"/>
        <dbReference type="ChEBI" id="CHEBI:62727"/>
        <dbReference type="ChEBI" id="CHEBI:71302"/>
        <dbReference type="ChEBI" id="CHEBI:456215"/>
        <dbReference type="EC" id="2.10.1.1"/>
    </reaction>
</comment>
<keyword evidence="4" id="KW-0479">Metal-binding</keyword>
<dbReference type="PANTHER" id="PTHR10192">
    <property type="entry name" value="MOLYBDOPTERIN BIOSYNTHESIS PROTEIN"/>
    <property type="match status" value="1"/>
</dbReference>
<dbReference type="Gene3D" id="2.170.190.11">
    <property type="entry name" value="Molybdopterin biosynthesis moea protein, domain 3"/>
    <property type="match status" value="1"/>
</dbReference>